<proteinExistence type="inferred from homology"/>
<comment type="similarity">
    <text evidence="3">Belongs to the cytochrome P450 family.</text>
</comment>
<evidence type="ECO:0000313" key="7">
    <source>
        <dbReference type="Proteomes" id="UP000636800"/>
    </source>
</evidence>
<evidence type="ECO:0000313" key="6">
    <source>
        <dbReference type="EMBL" id="KAG0473287.1"/>
    </source>
</evidence>
<dbReference type="PRINTS" id="PR00385">
    <property type="entry name" value="P450"/>
</dbReference>
<dbReference type="InterPro" id="IPR017972">
    <property type="entry name" value="Cyt_P450_CS"/>
</dbReference>
<dbReference type="GO" id="GO:0020037">
    <property type="term" value="F:heme binding"/>
    <property type="evidence" value="ECO:0007669"/>
    <property type="project" value="InterPro"/>
</dbReference>
<dbReference type="Proteomes" id="UP000636800">
    <property type="component" value="Chromosome 7"/>
</dbReference>
<sequence>MAGGIMAYLTTAMAVVAVVWWIGRRIAGRMWASAGGEKERRLPPGSMGWPYIGETFQLYSNNPNIFFAEKQRKYGAVFKTHILGCPCVMVSSPEAARFVLVTKAHLFKPTFPASKERMLGPQAIFFQRGEYHARLRRLVLRAFMPDAIRAKVPGIEEIAIRALSCWDGRFINTYQEMKTYALNVALLSIFGKEEQSNIEELKQCYYTLEKGYNSMPVNLPGTLFHKAMKARRQLGLLVAKIISSRRERDGGAENLQNRAAVDLLASFMDAKEALTDDQIADNIIGVMFAARDTTASVLTWILKYLAENPSILEAVAAEQEDIRRSKKTMAGEEKCSLNWADTKVAPKQNTYLPFGNGTHACPGNELAKLEMLVLLHHLTTQYRWSLAGFRNGIQFRACDPADKARRQSWTWPKKAITSWRGKSARKLLLPHVTRREYWRRSWERRAVDSGWIGDGAAEGSGVEDASQRRSSDPNGASGRASGLCISEWRAGSHAARGCGSKPKEMTANVGRGRGSPAVVRGEK</sequence>
<evidence type="ECO:0000256" key="1">
    <source>
        <dbReference type="ARBA" id="ARBA00022723"/>
    </source>
</evidence>
<feature type="region of interest" description="Disordered" evidence="4">
    <location>
        <begin position="457"/>
        <end position="523"/>
    </location>
</feature>
<protein>
    <submittedName>
        <fullName evidence="6">Uncharacterized protein</fullName>
    </submittedName>
</protein>
<accession>A0A835UTD9</accession>
<feature type="transmembrane region" description="Helical" evidence="5">
    <location>
        <begin position="6"/>
        <end position="23"/>
    </location>
</feature>
<reference evidence="6 7" key="1">
    <citation type="journal article" date="2020" name="Nat. Food">
        <title>A phased Vanilla planifolia genome enables genetic improvement of flavour and production.</title>
        <authorList>
            <person name="Hasing T."/>
            <person name="Tang H."/>
            <person name="Brym M."/>
            <person name="Khazi F."/>
            <person name="Huang T."/>
            <person name="Chambers A.H."/>
        </authorList>
    </citation>
    <scope>NUCLEOTIDE SEQUENCE [LARGE SCALE GENOMIC DNA]</scope>
    <source>
        <tissue evidence="6">Leaf</tissue>
    </source>
</reference>
<dbReference type="Pfam" id="PF00067">
    <property type="entry name" value="p450"/>
    <property type="match status" value="2"/>
</dbReference>
<dbReference type="InterPro" id="IPR001128">
    <property type="entry name" value="Cyt_P450"/>
</dbReference>
<dbReference type="InterPro" id="IPR002401">
    <property type="entry name" value="Cyt_P450_E_grp-I"/>
</dbReference>
<keyword evidence="5" id="KW-1133">Transmembrane helix</keyword>
<dbReference type="GO" id="GO:0005506">
    <property type="term" value="F:iron ion binding"/>
    <property type="evidence" value="ECO:0007669"/>
    <property type="project" value="InterPro"/>
</dbReference>
<comment type="caution">
    <text evidence="6">The sequence shown here is derived from an EMBL/GenBank/DDBJ whole genome shotgun (WGS) entry which is preliminary data.</text>
</comment>
<dbReference type="SUPFAM" id="SSF48264">
    <property type="entry name" value="Cytochrome P450"/>
    <property type="match status" value="1"/>
</dbReference>
<dbReference type="GO" id="GO:0016709">
    <property type="term" value="F:oxidoreductase activity, acting on paired donors, with incorporation or reduction of molecular oxygen, NAD(P)H as one donor, and incorporation of one atom of oxygen"/>
    <property type="evidence" value="ECO:0007669"/>
    <property type="project" value="TreeGrafter"/>
</dbReference>
<keyword evidence="3" id="KW-0349">Heme</keyword>
<keyword evidence="5" id="KW-0812">Transmembrane</keyword>
<dbReference type="PANTHER" id="PTHR24286">
    <property type="entry name" value="CYTOCHROME P450 26"/>
    <property type="match status" value="1"/>
</dbReference>
<keyword evidence="3" id="KW-0560">Oxidoreductase</keyword>
<keyword evidence="1 3" id="KW-0479">Metal-binding</keyword>
<evidence type="ECO:0000256" key="4">
    <source>
        <dbReference type="SAM" id="MobiDB-lite"/>
    </source>
</evidence>
<evidence type="ECO:0000256" key="3">
    <source>
        <dbReference type="RuleBase" id="RU000461"/>
    </source>
</evidence>
<dbReference type="Gene3D" id="1.10.630.10">
    <property type="entry name" value="Cytochrome P450"/>
    <property type="match status" value="2"/>
</dbReference>
<keyword evidence="3" id="KW-0503">Monooxygenase</keyword>
<organism evidence="6 7">
    <name type="scientific">Vanilla planifolia</name>
    <name type="common">Vanilla</name>
    <dbReference type="NCBI Taxonomy" id="51239"/>
    <lineage>
        <taxon>Eukaryota</taxon>
        <taxon>Viridiplantae</taxon>
        <taxon>Streptophyta</taxon>
        <taxon>Embryophyta</taxon>
        <taxon>Tracheophyta</taxon>
        <taxon>Spermatophyta</taxon>
        <taxon>Magnoliopsida</taxon>
        <taxon>Liliopsida</taxon>
        <taxon>Asparagales</taxon>
        <taxon>Orchidaceae</taxon>
        <taxon>Vanilloideae</taxon>
        <taxon>Vanilleae</taxon>
        <taxon>Vanilla</taxon>
    </lineage>
</organism>
<dbReference type="EMBL" id="JADCNL010000007">
    <property type="protein sequence ID" value="KAG0473287.1"/>
    <property type="molecule type" value="Genomic_DNA"/>
</dbReference>
<keyword evidence="5" id="KW-0472">Membrane</keyword>
<dbReference type="GO" id="GO:0009687">
    <property type="term" value="P:abscisic acid metabolic process"/>
    <property type="evidence" value="ECO:0007669"/>
    <property type="project" value="TreeGrafter"/>
</dbReference>
<name>A0A835UTD9_VANPL</name>
<evidence type="ECO:0000256" key="5">
    <source>
        <dbReference type="SAM" id="Phobius"/>
    </source>
</evidence>
<dbReference type="GO" id="GO:0016125">
    <property type="term" value="P:sterol metabolic process"/>
    <property type="evidence" value="ECO:0007669"/>
    <property type="project" value="TreeGrafter"/>
</dbReference>
<keyword evidence="2 3" id="KW-0408">Iron</keyword>
<dbReference type="PRINTS" id="PR00463">
    <property type="entry name" value="EP450I"/>
</dbReference>
<gene>
    <name evidence="6" type="ORF">HPP92_015144</name>
</gene>
<keyword evidence="7" id="KW-1185">Reference proteome</keyword>
<dbReference type="PANTHER" id="PTHR24286:SF10">
    <property type="entry name" value="ABSCISIC ACID 8'-HYDROXYLASE 1"/>
    <property type="match status" value="1"/>
</dbReference>
<dbReference type="InterPro" id="IPR036396">
    <property type="entry name" value="Cyt_P450_sf"/>
</dbReference>
<dbReference type="AlphaFoldDB" id="A0A835UTD9"/>
<dbReference type="PROSITE" id="PS00086">
    <property type="entry name" value="CYTOCHROME_P450"/>
    <property type="match status" value="1"/>
</dbReference>
<evidence type="ECO:0000256" key="2">
    <source>
        <dbReference type="ARBA" id="ARBA00023004"/>
    </source>
</evidence>